<proteinExistence type="predicted"/>
<evidence type="ECO:0000313" key="3">
    <source>
        <dbReference type="Proteomes" id="UP000054324"/>
    </source>
</evidence>
<reference evidence="2 3" key="1">
    <citation type="submission" date="2013-11" db="EMBL/GenBank/DDBJ databases">
        <title>Opisthorchis viverrini - life in the bile duct.</title>
        <authorList>
            <person name="Young N.D."/>
            <person name="Nagarajan N."/>
            <person name="Lin S.J."/>
            <person name="Korhonen P.K."/>
            <person name="Jex A.R."/>
            <person name="Hall R.S."/>
            <person name="Safavi-Hemami H."/>
            <person name="Kaewkong W."/>
            <person name="Bertrand D."/>
            <person name="Gao S."/>
            <person name="Seet Q."/>
            <person name="Wongkham S."/>
            <person name="Teh B.T."/>
            <person name="Wongkham C."/>
            <person name="Intapan P.M."/>
            <person name="Maleewong W."/>
            <person name="Yang X."/>
            <person name="Hu M."/>
            <person name="Wang Z."/>
            <person name="Hofmann A."/>
            <person name="Sternberg P.W."/>
            <person name="Tan P."/>
            <person name="Wang J."/>
            <person name="Gasser R.B."/>
        </authorList>
    </citation>
    <scope>NUCLEOTIDE SEQUENCE [LARGE SCALE GENOMIC DNA]</scope>
</reference>
<name>A0A074ZQU4_OPIVI</name>
<evidence type="ECO:0000256" key="1">
    <source>
        <dbReference type="SAM" id="MobiDB-lite"/>
    </source>
</evidence>
<gene>
    <name evidence="2" type="ORF">T265_03692</name>
</gene>
<keyword evidence="3" id="KW-1185">Reference proteome</keyword>
<protein>
    <submittedName>
        <fullName evidence="2">Uncharacterized protein</fullName>
    </submittedName>
</protein>
<sequence length="235" mass="25811">MRIQDVEPQGSVVYKVPHDFPGARWPKWLEREFTDRKVHGSNPTSASRLPLSRLGQPGSIPALVLPSGGMAARHRKAVAPLRCLAALPHEGGTRAGILPGCPSLGRGRARTMDFSVVRLWLVNLDFALVGSREVKKSKSFSSNTLSVPSCHTIRTKHEGWDTVRLPKPGQRKSRGRESGSTMDLPFTSVTKTTLFLVDDALTCTDLPCIAYDSGQTCYLRISLCVNVHSFFKCLV</sequence>
<dbReference type="AlphaFoldDB" id="A0A074ZQU4"/>
<dbReference type="CTD" id="20317879"/>
<accession>A0A074ZQU4</accession>
<dbReference type="Proteomes" id="UP000054324">
    <property type="component" value="Unassembled WGS sequence"/>
</dbReference>
<dbReference type="EMBL" id="KL596672">
    <property type="protein sequence ID" value="KER29783.1"/>
    <property type="molecule type" value="Genomic_DNA"/>
</dbReference>
<evidence type="ECO:0000313" key="2">
    <source>
        <dbReference type="EMBL" id="KER29783.1"/>
    </source>
</evidence>
<feature type="region of interest" description="Disordered" evidence="1">
    <location>
        <begin position="162"/>
        <end position="182"/>
    </location>
</feature>
<dbReference type="RefSeq" id="XP_009166498.1">
    <property type="nucleotide sequence ID" value="XM_009168234.1"/>
</dbReference>
<dbReference type="KEGG" id="ovi:T265_03692"/>
<dbReference type="GeneID" id="20317879"/>
<organism evidence="2 3">
    <name type="scientific">Opisthorchis viverrini</name>
    <name type="common">Southeast Asian liver fluke</name>
    <dbReference type="NCBI Taxonomy" id="6198"/>
    <lineage>
        <taxon>Eukaryota</taxon>
        <taxon>Metazoa</taxon>
        <taxon>Spiralia</taxon>
        <taxon>Lophotrochozoa</taxon>
        <taxon>Platyhelminthes</taxon>
        <taxon>Trematoda</taxon>
        <taxon>Digenea</taxon>
        <taxon>Opisthorchiida</taxon>
        <taxon>Opisthorchiata</taxon>
        <taxon>Opisthorchiidae</taxon>
        <taxon>Opisthorchis</taxon>
    </lineage>
</organism>